<protein>
    <recommendedName>
        <fullName evidence="6">DNA methyltransferase 1-associated protein 1</fullName>
    </recommendedName>
</protein>
<dbReference type="PANTHER" id="PTHR12855:SF10">
    <property type="entry name" value="DNA METHYLTRANSFERASE 1-ASSOCIATED PROTEIN 1"/>
    <property type="match status" value="1"/>
</dbReference>
<dbReference type="InterPro" id="IPR027109">
    <property type="entry name" value="Swc4/Dmap1"/>
</dbReference>
<accession>A0A6A5HTJ8</accession>
<comment type="caution">
    <text evidence="11">The sequence shown here is derived from an EMBL/GenBank/DDBJ whole genome shotgun (WGS) entry which is preliminary data.</text>
</comment>
<organism evidence="11 12">
    <name type="scientific">Caenorhabditis remanei</name>
    <name type="common">Caenorhabditis vulgaris</name>
    <dbReference type="NCBI Taxonomy" id="31234"/>
    <lineage>
        <taxon>Eukaryota</taxon>
        <taxon>Metazoa</taxon>
        <taxon>Ecdysozoa</taxon>
        <taxon>Nematoda</taxon>
        <taxon>Chromadorea</taxon>
        <taxon>Rhabditida</taxon>
        <taxon>Rhabditina</taxon>
        <taxon>Rhabditomorpha</taxon>
        <taxon>Rhabditoidea</taxon>
        <taxon>Rhabditidae</taxon>
        <taxon>Peloderinae</taxon>
        <taxon>Caenorhabditis</taxon>
    </lineage>
</organism>
<dbReference type="Gene3D" id="1.10.10.60">
    <property type="entry name" value="Homeodomain-like"/>
    <property type="match status" value="1"/>
</dbReference>
<evidence type="ECO:0000256" key="4">
    <source>
        <dbReference type="ARBA" id="ARBA00023163"/>
    </source>
</evidence>
<dbReference type="PANTHER" id="PTHR12855">
    <property type="entry name" value="DNA METHYLTRANSFERASE 1-ASSOCIATED PROTEIN 1 FAMILY MEMBER"/>
    <property type="match status" value="1"/>
</dbReference>
<dbReference type="GO" id="GO:0006338">
    <property type="term" value="P:chromatin remodeling"/>
    <property type="evidence" value="ECO:0007669"/>
    <property type="project" value="InterPro"/>
</dbReference>
<keyword evidence="2" id="KW-0156">Chromatin regulator</keyword>
<keyword evidence="4" id="KW-0804">Transcription</keyword>
<dbReference type="CTD" id="9826848"/>
<dbReference type="EMBL" id="WUAV01000001">
    <property type="protein sequence ID" value="KAF1769667.1"/>
    <property type="molecule type" value="Genomic_DNA"/>
</dbReference>
<evidence type="ECO:0000259" key="9">
    <source>
        <dbReference type="Pfam" id="PF05499"/>
    </source>
</evidence>
<dbReference type="GO" id="GO:0035267">
    <property type="term" value="C:NuA4 histone acetyltransferase complex"/>
    <property type="evidence" value="ECO:0007669"/>
    <property type="project" value="InterPro"/>
</dbReference>
<dbReference type="Pfam" id="PF16282">
    <property type="entry name" value="SANT_DAMP1_like"/>
    <property type="match status" value="1"/>
</dbReference>
<proteinExistence type="predicted"/>
<evidence type="ECO:0000313" key="11">
    <source>
        <dbReference type="EMBL" id="KAF1769667.1"/>
    </source>
</evidence>
<dbReference type="GO" id="GO:0003714">
    <property type="term" value="F:transcription corepressor activity"/>
    <property type="evidence" value="ECO:0007669"/>
    <property type="project" value="TreeGrafter"/>
</dbReference>
<gene>
    <name evidence="11" type="ORF">GCK72_001484</name>
</gene>
<dbReference type="Proteomes" id="UP000483820">
    <property type="component" value="Chromosome I"/>
</dbReference>
<evidence type="ECO:0000256" key="1">
    <source>
        <dbReference type="ARBA" id="ARBA00004123"/>
    </source>
</evidence>
<dbReference type="AlphaFoldDB" id="A0A6A5HTJ8"/>
<evidence type="ECO:0000256" key="5">
    <source>
        <dbReference type="ARBA" id="ARBA00023242"/>
    </source>
</evidence>
<feature type="domain" description="DNA methyltransferase 1-associated 1" evidence="9">
    <location>
        <begin position="256"/>
        <end position="426"/>
    </location>
</feature>
<keyword evidence="7" id="KW-0175">Coiled coil</keyword>
<feature type="region of interest" description="Disordered" evidence="8">
    <location>
        <begin position="468"/>
        <end position="511"/>
    </location>
</feature>
<reference evidence="11 12" key="1">
    <citation type="submission" date="2019-12" db="EMBL/GenBank/DDBJ databases">
        <title>Chromosome-level assembly of the Caenorhabditis remanei genome.</title>
        <authorList>
            <person name="Teterina A.A."/>
            <person name="Willis J.H."/>
            <person name="Phillips P.C."/>
        </authorList>
    </citation>
    <scope>NUCLEOTIDE SEQUENCE [LARGE SCALE GENOMIC DNA]</scope>
    <source>
        <strain evidence="11 12">PX506</strain>
        <tissue evidence="11">Whole organism</tissue>
    </source>
</reference>
<dbReference type="GO" id="GO:0000122">
    <property type="term" value="P:negative regulation of transcription by RNA polymerase II"/>
    <property type="evidence" value="ECO:0007669"/>
    <property type="project" value="TreeGrafter"/>
</dbReference>
<comment type="subcellular location">
    <subcellularLocation>
        <location evidence="1">Nucleus</location>
    </subcellularLocation>
</comment>
<feature type="coiled-coil region" evidence="7">
    <location>
        <begin position="237"/>
        <end position="284"/>
    </location>
</feature>
<feature type="domain" description="DAMP1 SANT/Myb-like" evidence="10">
    <location>
        <begin position="139"/>
        <end position="218"/>
    </location>
</feature>
<evidence type="ECO:0000256" key="8">
    <source>
        <dbReference type="SAM" id="MobiDB-lite"/>
    </source>
</evidence>
<dbReference type="RefSeq" id="XP_053591638.1">
    <property type="nucleotide sequence ID" value="XM_053722993.1"/>
</dbReference>
<evidence type="ECO:0000256" key="6">
    <source>
        <dbReference type="ARBA" id="ARBA00067416"/>
    </source>
</evidence>
<dbReference type="InterPro" id="IPR008468">
    <property type="entry name" value="DMAP1"/>
</dbReference>
<feature type="compositionally biased region" description="Low complexity" evidence="8">
    <location>
        <begin position="487"/>
        <end position="503"/>
    </location>
</feature>
<evidence type="ECO:0000256" key="7">
    <source>
        <dbReference type="SAM" id="Coils"/>
    </source>
</evidence>
<evidence type="ECO:0000259" key="10">
    <source>
        <dbReference type="Pfam" id="PF16282"/>
    </source>
</evidence>
<dbReference type="GO" id="GO:0006281">
    <property type="term" value="P:DNA repair"/>
    <property type="evidence" value="ECO:0007669"/>
    <property type="project" value="InterPro"/>
</dbReference>
<keyword evidence="5" id="KW-0539">Nucleus</keyword>
<dbReference type="FunFam" id="1.10.10.60:FF:000087">
    <property type="entry name" value="DNA methyltransferase 1-associated protein 1"/>
    <property type="match status" value="1"/>
</dbReference>
<evidence type="ECO:0000256" key="2">
    <source>
        <dbReference type="ARBA" id="ARBA00022853"/>
    </source>
</evidence>
<evidence type="ECO:0000313" key="12">
    <source>
        <dbReference type="Proteomes" id="UP000483820"/>
    </source>
</evidence>
<dbReference type="InterPro" id="IPR032563">
    <property type="entry name" value="DAMP1_SANT-like"/>
</dbReference>
<dbReference type="GeneID" id="9826848"/>
<keyword evidence="3" id="KW-0805">Transcription regulation</keyword>
<dbReference type="KEGG" id="crq:GCK72_001484"/>
<dbReference type="Pfam" id="PF05499">
    <property type="entry name" value="DMAP1"/>
    <property type="match status" value="1"/>
</dbReference>
<sequence>MNERRAGYPSAAAPRRLVGSGDLNIDSWLDGDRCDLAENLSWGVKMIGDVQQILQGSEVPKDVVKKTPKPSAVRKPEGMKRELFNLIKGKDLTAVMPTDTGFRSVRKYKWMSFTNEARTDGLMLHHWVRTDKVEAMNPYPFSKFNKVIDIPTYTDEEYENHLKIAKWSRGETDYLFDTCRRFDIRWPIVFDRYDCKMFGVNRSVEDLKERFYSINYELNLLRDPSSSPTAYDAEHERRRKEQLNKQWNRTAEQLQEEEDLTAELRRIELRKKEREKKAHDLQKLINMTEQPASPSTAGFPGAATAKRKNQFRVKGGSISMAVGPLFNPLDISVTALRFSEFKSSGAHFRGQEMKLPTNIGQKKLKNIEVILEKCKMEMNPVASESIMKTYNDFRSQVMLVQELKSAMQTAEYELESVRMKMQEHGKDFEIDPRFRISQLPEGGLDEDLVGGPGQAATSRRITSYIDTSGTKDAATIQSAAARKRKATATTPTLTSTPSSSSLADPKRPRKV</sequence>
<evidence type="ECO:0000256" key="3">
    <source>
        <dbReference type="ARBA" id="ARBA00023015"/>
    </source>
</evidence>
<name>A0A6A5HTJ8_CAERE</name>
<dbReference type="GO" id="GO:0000812">
    <property type="term" value="C:Swr1 complex"/>
    <property type="evidence" value="ECO:0007669"/>
    <property type="project" value="TreeGrafter"/>
</dbReference>